<keyword evidence="13" id="KW-0472">Membrane</keyword>
<evidence type="ECO:0000256" key="8">
    <source>
        <dbReference type="ARBA" id="ARBA00022519"/>
    </source>
</evidence>
<evidence type="ECO:0000256" key="1">
    <source>
        <dbReference type="ARBA" id="ARBA00001974"/>
    </source>
</evidence>
<dbReference type="Gene3D" id="1.20.58.100">
    <property type="entry name" value="Fumarate reductase/succinate dehydrogenase flavoprotein-like, C-terminal domain"/>
    <property type="match status" value="1"/>
</dbReference>
<dbReference type="GO" id="GO:0005886">
    <property type="term" value="C:plasma membrane"/>
    <property type="evidence" value="ECO:0007669"/>
    <property type="project" value="UniProtKB-SubCell"/>
</dbReference>
<evidence type="ECO:0000259" key="20">
    <source>
        <dbReference type="Pfam" id="PF02910"/>
    </source>
</evidence>
<dbReference type="Gene3D" id="3.50.50.60">
    <property type="entry name" value="FAD/NAD(P)-binding domain"/>
    <property type="match status" value="1"/>
</dbReference>
<comment type="catalytic activity">
    <reaction evidence="15">
        <text>a quinone + succinate = fumarate + a quinol</text>
        <dbReference type="Rhea" id="RHEA:40523"/>
        <dbReference type="ChEBI" id="CHEBI:24646"/>
        <dbReference type="ChEBI" id="CHEBI:29806"/>
        <dbReference type="ChEBI" id="CHEBI:30031"/>
        <dbReference type="ChEBI" id="CHEBI:132124"/>
        <dbReference type="EC" id="1.3.5.1"/>
    </reaction>
</comment>
<dbReference type="InterPro" id="IPR003952">
    <property type="entry name" value="FRD_SDH_FAD_BS"/>
</dbReference>
<dbReference type="Pfam" id="PF02910">
    <property type="entry name" value="Succ_DH_flav_C"/>
    <property type="match status" value="1"/>
</dbReference>
<keyword evidence="10" id="KW-0274">FAD</keyword>
<dbReference type="Gene3D" id="3.90.700.10">
    <property type="entry name" value="Succinate dehydrogenase/fumarate reductase flavoprotein, catalytic domain"/>
    <property type="match status" value="1"/>
</dbReference>
<keyword evidence="12" id="KW-0560">Oxidoreductase</keyword>
<evidence type="ECO:0000256" key="4">
    <source>
        <dbReference type="ARBA" id="ARBA00012792"/>
    </source>
</evidence>
<evidence type="ECO:0000256" key="2">
    <source>
        <dbReference type="ARBA" id="ARBA00004515"/>
    </source>
</evidence>
<gene>
    <name evidence="21" type="ORF">NE536_11865</name>
</gene>
<dbReference type="InterPro" id="IPR036188">
    <property type="entry name" value="FAD/NAD-bd_sf"/>
</dbReference>
<organism evidence="21 22">
    <name type="scientific">Shewanella septentrionalis</name>
    <dbReference type="NCBI Taxonomy" id="2952223"/>
    <lineage>
        <taxon>Bacteria</taxon>
        <taxon>Pseudomonadati</taxon>
        <taxon>Pseudomonadota</taxon>
        <taxon>Gammaproteobacteria</taxon>
        <taxon>Alteromonadales</taxon>
        <taxon>Shewanellaceae</taxon>
        <taxon>Shewanella</taxon>
    </lineage>
</organism>
<dbReference type="FunFam" id="3.90.700.10:FF:000005">
    <property type="entry name" value="Succinate dehydrogenase flavoprotein subunit"/>
    <property type="match status" value="1"/>
</dbReference>
<dbReference type="NCBIfam" id="NF006383">
    <property type="entry name" value="PRK08626.1"/>
    <property type="match status" value="1"/>
</dbReference>
<dbReference type="Gene3D" id="3.10.20.820">
    <property type="match status" value="1"/>
</dbReference>
<dbReference type="SUPFAM" id="SSF51905">
    <property type="entry name" value="FAD/NAD(P)-binding domain"/>
    <property type="match status" value="1"/>
</dbReference>
<dbReference type="EC" id="1.3.5.1" evidence="4"/>
<evidence type="ECO:0000256" key="17">
    <source>
        <dbReference type="PIRSR" id="PIRSR630664-50"/>
    </source>
</evidence>
<name>A0A9X2WV48_9GAMM</name>
<dbReference type="SUPFAM" id="SSF56425">
    <property type="entry name" value="Succinate dehydrogenase/fumarate reductase flavoprotein, catalytic domain"/>
    <property type="match status" value="1"/>
</dbReference>
<keyword evidence="8" id="KW-0997">Cell inner membrane</keyword>
<evidence type="ECO:0000256" key="9">
    <source>
        <dbReference type="ARBA" id="ARBA00022630"/>
    </source>
</evidence>
<accession>A0A9X2WV48</accession>
<comment type="subunit">
    <text evidence="16">Part of an enzyme complex containing three subunits: a flavoprotein (frdA), an iron-sulfur protein (frdB), and diheme cytochrome b (frdC).</text>
</comment>
<dbReference type="PANTHER" id="PTHR11632">
    <property type="entry name" value="SUCCINATE DEHYDROGENASE 2 FLAVOPROTEIN SUBUNIT"/>
    <property type="match status" value="1"/>
</dbReference>
<dbReference type="InterPro" id="IPR030664">
    <property type="entry name" value="SdhA/FrdA/AprA"/>
</dbReference>
<evidence type="ECO:0000256" key="10">
    <source>
        <dbReference type="ARBA" id="ARBA00022827"/>
    </source>
</evidence>
<keyword evidence="9" id="KW-0285">Flavoprotein</keyword>
<evidence type="ECO:0000256" key="15">
    <source>
        <dbReference type="ARBA" id="ARBA00049220"/>
    </source>
</evidence>
<proteinExistence type="inferred from homology"/>
<dbReference type="EMBL" id="JAMTCC010000018">
    <property type="protein sequence ID" value="MCT7946050.1"/>
    <property type="molecule type" value="Genomic_DNA"/>
</dbReference>
<dbReference type="FunFam" id="3.50.50.60:FF:000009">
    <property type="entry name" value="Succinate dehydrogenase flavoprotein subunit"/>
    <property type="match status" value="1"/>
</dbReference>
<dbReference type="NCBIfam" id="TIGR01812">
    <property type="entry name" value="sdhA_frdA_Gneg"/>
    <property type="match status" value="1"/>
</dbReference>
<comment type="similarity">
    <text evidence="3">Belongs to the FAD-dependent oxidoreductase 2 family. FRD/SDH subfamily.</text>
</comment>
<dbReference type="InterPro" id="IPR014006">
    <property type="entry name" value="Succ_Dhase_FrdA_Gneg"/>
</dbReference>
<feature type="region of interest" description="Disordered" evidence="18">
    <location>
        <begin position="638"/>
        <end position="668"/>
    </location>
</feature>
<keyword evidence="22" id="KW-1185">Reference proteome</keyword>
<sequence>MKLIYTDSLVIGAGLAGLRVAIASKERGLDTLVLSLIPAKRSHSAAAQGGMQASLGNAVKGMGDDEDVHFQDTVKGSDWGCDQDVARMFAHCAPKAVRELATWGVPWSRVSAGPRDVIVNAQKVTLHEAQEAHGLINARDFGGTKKWRTCYTADGTGHSLLYAMDNKAISMDIPVHERIEALALIHDGKRCHGVIARCLITGELRAYVAKSTTIATGGYGRIYEVSTNAIICEGIGQALALETGVARLGNMEAVQFHPTAIVPVGILTTEGCRGDGGLLRDKDGYRFMPDYEPDKKELASRDVVSRRMTEHIRKGKGVDSPYGPHLWLDITLLGRKHIETNLREVQEICENFLGIDPAKDWIPVRPTQHYSMGGIRTNATGESPQLKGLFSVGEAACWDMHGFNRLGGNSLAETVVGGMIIGKYVADFCENNNLEIDTQLAERFMQQVQSEIDVLVEGDGHESAFELKREMQRIMMDYVGIFRNGPELEKAVAELKVLLERSRKLGLKCKKRHANPELVEALRVKRMLKVALTVACGAAARTESRGAHAREDYPQRNDRDWLNRTLASWPDPDALEPVLNYEALDVMKMELPPGYRGYGINNAIVHPDTEKREQQIAEILAELGDDADRYQRQRALMPFELPESLQPNNERLSDTLKSPSANALGEKS</sequence>
<evidence type="ECO:0000256" key="11">
    <source>
        <dbReference type="ARBA" id="ARBA00022982"/>
    </source>
</evidence>
<dbReference type="GO" id="GO:0022900">
    <property type="term" value="P:electron transport chain"/>
    <property type="evidence" value="ECO:0007669"/>
    <property type="project" value="InterPro"/>
</dbReference>
<evidence type="ECO:0000256" key="7">
    <source>
        <dbReference type="ARBA" id="ARBA00022475"/>
    </source>
</evidence>
<dbReference type="SUPFAM" id="SSF46977">
    <property type="entry name" value="Succinate dehydrogenase/fumarate reductase flavoprotein C-terminal domain"/>
    <property type="match status" value="1"/>
</dbReference>
<evidence type="ECO:0000256" key="13">
    <source>
        <dbReference type="ARBA" id="ARBA00023136"/>
    </source>
</evidence>
<evidence type="ECO:0000256" key="14">
    <source>
        <dbReference type="ARBA" id="ARBA00030461"/>
    </source>
</evidence>
<dbReference type="RefSeq" id="WP_261272809.1">
    <property type="nucleotide sequence ID" value="NZ_JAMTCC010000018.1"/>
</dbReference>
<dbReference type="GO" id="GO:0008177">
    <property type="term" value="F:succinate dehydrogenase (quinone) activity"/>
    <property type="evidence" value="ECO:0007669"/>
    <property type="project" value="UniProtKB-EC"/>
</dbReference>
<keyword evidence="7" id="KW-1003">Cell membrane</keyword>
<feature type="active site" description="Proton acceptor" evidence="17">
    <location>
        <position position="301"/>
    </location>
</feature>
<dbReference type="InterPro" id="IPR027477">
    <property type="entry name" value="Succ_DH/fumarate_Rdtase_cat_sf"/>
</dbReference>
<evidence type="ECO:0000256" key="18">
    <source>
        <dbReference type="SAM" id="MobiDB-lite"/>
    </source>
</evidence>
<dbReference type="GO" id="GO:0050660">
    <property type="term" value="F:flavin adenine dinucleotide binding"/>
    <property type="evidence" value="ECO:0007669"/>
    <property type="project" value="InterPro"/>
</dbReference>
<evidence type="ECO:0000256" key="6">
    <source>
        <dbReference type="ARBA" id="ARBA00022448"/>
    </source>
</evidence>
<dbReference type="PANTHER" id="PTHR11632:SF71">
    <property type="entry name" value="FUMARATE REDUCTASE FLAVOPROTEIN SUBUNIT"/>
    <property type="match status" value="1"/>
</dbReference>
<dbReference type="Proteomes" id="UP001155604">
    <property type="component" value="Unassembled WGS sequence"/>
</dbReference>
<evidence type="ECO:0000259" key="19">
    <source>
        <dbReference type="Pfam" id="PF00890"/>
    </source>
</evidence>
<evidence type="ECO:0000256" key="3">
    <source>
        <dbReference type="ARBA" id="ARBA00008040"/>
    </source>
</evidence>
<feature type="domain" description="FAD-dependent oxidoreductase 2 FAD-binding" evidence="19">
    <location>
        <begin position="7"/>
        <end position="411"/>
    </location>
</feature>
<reference evidence="21" key="1">
    <citation type="journal article" date="2023" name="Int. J. Syst. Evol. Microbiol.">
        <title>&lt;i&gt;Shewanella septentrionalis&lt;/i&gt; sp. nov. and &lt;i&gt;Shewanella holmiensis&lt;/i&gt; sp. nov., isolated from Baltic Sea water and sediments.</title>
        <authorList>
            <person name="Martin-Rodriguez A.J."/>
            <person name="Thorell K."/>
            <person name="Joffre E."/>
            <person name="Jensie-Markopoulos S."/>
            <person name="Moore E.R.B."/>
            <person name="Sjoling A."/>
        </authorList>
    </citation>
    <scope>NUCLEOTIDE SEQUENCE</scope>
    <source>
        <strain evidence="21">SP1W3</strain>
    </source>
</reference>
<dbReference type="PROSITE" id="PS00504">
    <property type="entry name" value="FRD_SDH_FAD_BINDING"/>
    <property type="match status" value="1"/>
</dbReference>
<feature type="domain" description="Fumarate reductase/succinate dehydrogenase flavoprotein-like C-terminal" evidence="20">
    <location>
        <begin position="469"/>
        <end position="598"/>
    </location>
</feature>
<keyword evidence="6" id="KW-0813">Transport</keyword>
<dbReference type="GO" id="GO:0009055">
    <property type="term" value="F:electron transfer activity"/>
    <property type="evidence" value="ECO:0007669"/>
    <property type="project" value="TreeGrafter"/>
</dbReference>
<evidence type="ECO:0000256" key="5">
    <source>
        <dbReference type="ARBA" id="ARBA00014044"/>
    </source>
</evidence>
<feature type="compositionally biased region" description="Polar residues" evidence="18">
    <location>
        <begin position="645"/>
        <end position="661"/>
    </location>
</feature>
<dbReference type="InterPro" id="IPR015939">
    <property type="entry name" value="Fum_Rdtase/Succ_DH_flav-like_C"/>
</dbReference>
<evidence type="ECO:0000313" key="21">
    <source>
        <dbReference type="EMBL" id="MCT7946050.1"/>
    </source>
</evidence>
<comment type="caution">
    <text evidence="21">The sequence shown here is derived from an EMBL/GenBank/DDBJ whole genome shotgun (WGS) entry which is preliminary data.</text>
</comment>
<evidence type="ECO:0000313" key="22">
    <source>
        <dbReference type="Proteomes" id="UP001155604"/>
    </source>
</evidence>
<keyword evidence="11" id="KW-0249">Electron transport</keyword>
<protein>
    <recommendedName>
        <fullName evidence="5">Fumarate reductase flavoprotein subunit</fullName>
        <ecNumber evidence="4">1.3.5.1</ecNumber>
    </recommendedName>
    <alternativeName>
        <fullName evidence="14">Quinol-fumarate reductase flavoprotein subunit</fullName>
    </alternativeName>
</protein>
<dbReference type="GO" id="GO:0009061">
    <property type="term" value="P:anaerobic respiration"/>
    <property type="evidence" value="ECO:0007669"/>
    <property type="project" value="TreeGrafter"/>
</dbReference>
<evidence type="ECO:0000256" key="16">
    <source>
        <dbReference type="ARBA" id="ARBA00066269"/>
    </source>
</evidence>
<dbReference type="InterPro" id="IPR003953">
    <property type="entry name" value="FAD-dep_OxRdtase_2_FAD-bd"/>
</dbReference>
<dbReference type="InterPro" id="IPR037099">
    <property type="entry name" value="Fum_R/Succ_DH_flav-like_C_sf"/>
</dbReference>
<evidence type="ECO:0000256" key="12">
    <source>
        <dbReference type="ARBA" id="ARBA00023002"/>
    </source>
</evidence>
<comment type="cofactor">
    <cofactor evidence="1">
        <name>FAD</name>
        <dbReference type="ChEBI" id="CHEBI:57692"/>
    </cofactor>
</comment>
<dbReference type="Pfam" id="PF00890">
    <property type="entry name" value="FAD_binding_2"/>
    <property type="match status" value="1"/>
</dbReference>
<dbReference type="AlphaFoldDB" id="A0A9X2WV48"/>
<comment type="subcellular location">
    <subcellularLocation>
        <location evidence="2">Cell inner membrane</location>
        <topology evidence="2">Peripheral membrane protein</topology>
        <orientation evidence="2">Cytoplasmic side</orientation>
    </subcellularLocation>
</comment>